<organism evidence="1 2">
    <name type="scientific">Prorocentrum cordatum</name>
    <dbReference type="NCBI Taxonomy" id="2364126"/>
    <lineage>
        <taxon>Eukaryota</taxon>
        <taxon>Sar</taxon>
        <taxon>Alveolata</taxon>
        <taxon>Dinophyceae</taxon>
        <taxon>Prorocentrales</taxon>
        <taxon>Prorocentraceae</taxon>
        <taxon>Prorocentrum</taxon>
    </lineage>
</organism>
<evidence type="ECO:0000313" key="1">
    <source>
        <dbReference type="EMBL" id="CAK0797776.1"/>
    </source>
</evidence>
<comment type="caution">
    <text evidence="1">The sequence shown here is derived from an EMBL/GenBank/DDBJ whole genome shotgun (WGS) entry which is preliminary data.</text>
</comment>
<sequence>MPALKPATLRPTLNSAHAAAALVPNAPQQTKPAPRQTRGELCDRGGACPGGRGALPEACLNKRRGDRWAPADFSVDLYYRLDVCGGRRCGGHAPTSARAPEAQRRPEALACPADAPLRAALASTTCCPRTRVER</sequence>
<protein>
    <submittedName>
        <fullName evidence="1">Uncharacterized protein</fullName>
    </submittedName>
</protein>
<dbReference type="Proteomes" id="UP001189429">
    <property type="component" value="Unassembled WGS sequence"/>
</dbReference>
<evidence type="ECO:0000313" key="2">
    <source>
        <dbReference type="Proteomes" id="UP001189429"/>
    </source>
</evidence>
<proteinExistence type="predicted"/>
<keyword evidence="2" id="KW-1185">Reference proteome</keyword>
<gene>
    <name evidence="1" type="ORF">PCOR1329_LOCUS6764</name>
</gene>
<name>A0ABN9Q0F9_9DINO</name>
<reference evidence="1" key="1">
    <citation type="submission" date="2023-10" db="EMBL/GenBank/DDBJ databases">
        <authorList>
            <person name="Chen Y."/>
            <person name="Shah S."/>
            <person name="Dougan E. K."/>
            <person name="Thang M."/>
            <person name="Chan C."/>
        </authorList>
    </citation>
    <scope>NUCLEOTIDE SEQUENCE [LARGE SCALE GENOMIC DNA]</scope>
</reference>
<accession>A0ABN9Q0F9</accession>
<dbReference type="EMBL" id="CAUYUJ010001817">
    <property type="protein sequence ID" value="CAK0797776.1"/>
    <property type="molecule type" value="Genomic_DNA"/>
</dbReference>